<name>A0A4Q4M1D7_9PLEO</name>
<evidence type="ECO:0000313" key="1">
    <source>
        <dbReference type="EMBL" id="RYN33989.1"/>
    </source>
</evidence>
<comment type="caution">
    <text evidence="1">The sequence shown here is derived from an EMBL/GenBank/DDBJ whole genome shotgun (WGS) entry which is preliminary data.</text>
</comment>
<evidence type="ECO:0000313" key="2">
    <source>
        <dbReference type="Proteomes" id="UP000292402"/>
    </source>
</evidence>
<dbReference type="Proteomes" id="UP000292402">
    <property type="component" value="Unassembled WGS sequence"/>
</dbReference>
<gene>
    <name evidence="1" type="ORF">AA0114_g11903</name>
</gene>
<protein>
    <submittedName>
        <fullName evidence="1">Uncharacterized protein</fullName>
    </submittedName>
</protein>
<organism evidence="1 2">
    <name type="scientific">Alternaria tenuissima</name>
    <dbReference type="NCBI Taxonomy" id="119927"/>
    <lineage>
        <taxon>Eukaryota</taxon>
        <taxon>Fungi</taxon>
        <taxon>Dikarya</taxon>
        <taxon>Ascomycota</taxon>
        <taxon>Pezizomycotina</taxon>
        <taxon>Dothideomycetes</taxon>
        <taxon>Pleosporomycetidae</taxon>
        <taxon>Pleosporales</taxon>
        <taxon>Pleosporineae</taxon>
        <taxon>Pleosporaceae</taxon>
        <taxon>Alternaria</taxon>
        <taxon>Alternaria sect. Alternaria</taxon>
        <taxon>Alternaria alternata complex</taxon>
    </lineage>
</organism>
<dbReference type="AlphaFoldDB" id="A0A4Q4M1D7"/>
<accession>A0A4Q4M1D7</accession>
<reference evidence="2" key="1">
    <citation type="journal article" date="2019" name="bioRxiv">
        <title>Genomics, evolutionary history and diagnostics of the Alternaria alternata species group including apple and Asian pear pathotypes.</title>
        <authorList>
            <person name="Armitage A.D."/>
            <person name="Cockerton H.M."/>
            <person name="Sreenivasaprasad S."/>
            <person name="Woodhall J.W."/>
            <person name="Lane C.R."/>
            <person name="Harrison R.J."/>
            <person name="Clarkson J.P."/>
        </authorList>
    </citation>
    <scope>NUCLEOTIDE SEQUENCE [LARGE SCALE GENOMIC DNA]</scope>
    <source>
        <strain evidence="2">FERA 1082</strain>
    </source>
</reference>
<dbReference type="EMBL" id="PDXA01000068">
    <property type="protein sequence ID" value="RYN33989.1"/>
    <property type="molecule type" value="Genomic_DNA"/>
</dbReference>
<proteinExistence type="predicted"/>
<sequence>MILTGIDSDTLNALVDEPAVLVDPNDAKKELEGVWVLQCLMNLVVSKNVLRYYNLGGFACICGAAPDYGGVVAGKHLDGNR</sequence>